<organism evidence="2 3">
    <name type="scientific">Plectus sambesii</name>
    <dbReference type="NCBI Taxonomy" id="2011161"/>
    <lineage>
        <taxon>Eukaryota</taxon>
        <taxon>Metazoa</taxon>
        <taxon>Ecdysozoa</taxon>
        <taxon>Nematoda</taxon>
        <taxon>Chromadorea</taxon>
        <taxon>Plectida</taxon>
        <taxon>Plectina</taxon>
        <taxon>Plectoidea</taxon>
        <taxon>Plectidae</taxon>
        <taxon>Plectus</taxon>
    </lineage>
</organism>
<reference evidence="3" key="1">
    <citation type="submission" date="2022-11" db="UniProtKB">
        <authorList>
            <consortium name="WormBaseParasite"/>
        </authorList>
    </citation>
    <scope>IDENTIFICATION</scope>
</reference>
<dbReference type="Proteomes" id="UP000887566">
    <property type="component" value="Unplaced"/>
</dbReference>
<accession>A0A914XAB4</accession>
<dbReference type="WBParaSite" id="PSAMB.scaffold6720size8915.g28970.t1">
    <property type="protein sequence ID" value="PSAMB.scaffold6720size8915.g28970.t1"/>
    <property type="gene ID" value="PSAMB.scaffold6720size8915.g28970"/>
</dbReference>
<keyword evidence="2" id="KW-1185">Reference proteome</keyword>
<feature type="region of interest" description="Disordered" evidence="1">
    <location>
        <begin position="1"/>
        <end position="38"/>
    </location>
</feature>
<proteinExistence type="predicted"/>
<evidence type="ECO:0000313" key="3">
    <source>
        <dbReference type="WBParaSite" id="PSAMB.scaffold6720size8915.g28970.t1"/>
    </source>
</evidence>
<evidence type="ECO:0000256" key="1">
    <source>
        <dbReference type="SAM" id="MobiDB-lite"/>
    </source>
</evidence>
<evidence type="ECO:0000313" key="2">
    <source>
        <dbReference type="Proteomes" id="UP000887566"/>
    </source>
</evidence>
<sequence length="107" mass="11842">MVADGEKGARPGRDDEDRVCANDRRPSAVSTRKERPKNERRFFQPCPLLLTLARPPAHQAYLARRVVRLAPLTCRTVRSPQTVAGEGAVRGWARNEGGIGVQQLPSQ</sequence>
<protein>
    <submittedName>
        <fullName evidence="3">Uncharacterized protein</fullName>
    </submittedName>
</protein>
<dbReference type="AlphaFoldDB" id="A0A914XAB4"/>
<name>A0A914XAB4_9BILA</name>